<keyword evidence="4" id="KW-0479">Metal-binding</keyword>
<dbReference type="NCBIfam" id="NF001752">
    <property type="entry name" value="PRK00481.1-1"/>
    <property type="match status" value="1"/>
</dbReference>
<dbReference type="PANTHER" id="PTHR11085">
    <property type="entry name" value="NAD-DEPENDENT PROTEIN DEACYLASE SIRTUIN-5, MITOCHONDRIAL-RELATED"/>
    <property type="match status" value="1"/>
</dbReference>
<name>A0A233V8D1_FINMA</name>
<dbReference type="InterPro" id="IPR050134">
    <property type="entry name" value="NAD-dep_sirtuin_deacylases"/>
</dbReference>
<gene>
    <name evidence="6" type="ORF">B9N49_01720</name>
</gene>
<evidence type="ECO:0000313" key="7">
    <source>
        <dbReference type="Proteomes" id="UP000215413"/>
    </source>
</evidence>
<dbReference type="PANTHER" id="PTHR11085:SF4">
    <property type="entry name" value="NAD-DEPENDENT PROTEIN DEACYLASE"/>
    <property type="match status" value="1"/>
</dbReference>
<dbReference type="GO" id="GO:0070403">
    <property type="term" value="F:NAD+ binding"/>
    <property type="evidence" value="ECO:0007669"/>
    <property type="project" value="InterPro"/>
</dbReference>
<dbReference type="Gene3D" id="3.40.50.1220">
    <property type="entry name" value="TPP-binding domain"/>
    <property type="match status" value="1"/>
</dbReference>
<feature type="domain" description="Deacetylase sirtuin-type" evidence="5">
    <location>
        <begin position="1"/>
        <end position="246"/>
    </location>
</feature>
<dbReference type="GO" id="GO:0046872">
    <property type="term" value="F:metal ion binding"/>
    <property type="evidence" value="ECO:0007669"/>
    <property type="project" value="UniProtKB-KW"/>
</dbReference>
<feature type="binding site" evidence="4">
    <location>
        <position position="153"/>
    </location>
    <ligand>
        <name>Zn(2+)</name>
        <dbReference type="ChEBI" id="CHEBI:29105"/>
    </ligand>
</feature>
<feature type="binding site" evidence="4">
    <location>
        <position position="133"/>
    </location>
    <ligand>
        <name>Zn(2+)</name>
        <dbReference type="ChEBI" id="CHEBI:29105"/>
    </ligand>
</feature>
<dbReference type="Pfam" id="PF02146">
    <property type="entry name" value="SIR2"/>
    <property type="match status" value="1"/>
</dbReference>
<dbReference type="InterPro" id="IPR029035">
    <property type="entry name" value="DHS-like_NAD/FAD-binding_dom"/>
</dbReference>
<dbReference type="EC" id="2.3.1.286" evidence="1"/>
<evidence type="ECO:0000256" key="4">
    <source>
        <dbReference type="PROSITE-ProRule" id="PRU00236"/>
    </source>
</evidence>
<dbReference type="Gene3D" id="3.30.1600.10">
    <property type="entry name" value="SIR2/SIRT2 'Small Domain"/>
    <property type="match status" value="1"/>
</dbReference>
<dbReference type="InterPro" id="IPR026590">
    <property type="entry name" value="Ssirtuin_cat_dom"/>
</dbReference>
<organism evidence="6 7">
    <name type="scientific">Finegoldia magna</name>
    <name type="common">Peptostreptococcus magnus</name>
    <dbReference type="NCBI Taxonomy" id="1260"/>
    <lineage>
        <taxon>Bacteria</taxon>
        <taxon>Bacillati</taxon>
        <taxon>Bacillota</taxon>
        <taxon>Tissierellia</taxon>
        <taxon>Tissierellales</taxon>
        <taxon>Peptoniphilaceae</taxon>
        <taxon>Finegoldia</taxon>
    </lineage>
</organism>
<feature type="binding site" evidence="4">
    <location>
        <position position="130"/>
    </location>
    <ligand>
        <name>Zn(2+)</name>
        <dbReference type="ChEBI" id="CHEBI:29105"/>
    </ligand>
</feature>
<dbReference type="InterPro" id="IPR026591">
    <property type="entry name" value="Sirtuin_cat_small_dom_sf"/>
</dbReference>
<evidence type="ECO:0000259" key="5">
    <source>
        <dbReference type="PROSITE" id="PS50305"/>
    </source>
</evidence>
<feature type="active site" description="Proton acceptor" evidence="4">
    <location>
        <position position="122"/>
    </location>
</feature>
<evidence type="ECO:0000256" key="2">
    <source>
        <dbReference type="ARBA" id="ARBA00022679"/>
    </source>
</evidence>
<evidence type="ECO:0000256" key="3">
    <source>
        <dbReference type="ARBA" id="ARBA00023027"/>
    </source>
</evidence>
<comment type="caution">
    <text evidence="6">The sequence shown here is derived from an EMBL/GenBank/DDBJ whole genome shotgun (WGS) entry which is preliminary data.</text>
</comment>
<evidence type="ECO:0000256" key="1">
    <source>
        <dbReference type="ARBA" id="ARBA00012928"/>
    </source>
</evidence>
<dbReference type="EMBL" id="NDYC01000009">
    <property type="protein sequence ID" value="OXZ28645.1"/>
    <property type="molecule type" value="Genomic_DNA"/>
</dbReference>
<dbReference type="Proteomes" id="UP000215413">
    <property type="component" value="Unassembled WGS sequence"/>
</dbReference>
<reference evidence="7" key="1">
    <citation type="submission" date="2017-04" db="EMBL/GenBank/DDBJ databases">
        <title>Finegoldia magna isolated from orthopedic joint implant-associated infections.</title>
        <authorList>
            <person name="Bjorklund S."/>
            <person name="Bruggemann H."/>
            <person name="Jensen A."/>
            <person name="Hellmark B."/>
            <person name="Soderquist B."/>
        </authorList>
    </citation>
    <scope>NUCLEOTIDE SEQUENCE [LARGE SCALE GENOMIC DNA]</scope>
    <source>
        <strain evidence="7">CCUG 54800</strain>
    </source>
</reference>
<evidence type="ECO:0000313" key="6">
    <source>
        <dbReference type="EMBL" id="OXZ28645.1"/>
    </source>
</evidence>
<keyword evidence="4" id="KW-0862">Zinc</keyword>
<dbReference type="AlphaFoldDB" id="A0A233V8D1"/>
<dbReference type="SUPFAM" id="SSF52467">
    <property type="entry name" value="DHS-like NAD/FAD-binding domain"/>
    <property type="match status" value="1"/>
</dbReference>
<protein>
    <recommendedName>
        <fullName evidence="1">protein acetyllysine N-acetyltransferase</fullName>
        <ecNumber evidence="1">2.3.1.286</ecNumber>
    </recommendedName>
</protein>
<dbReference type="InterPro" id="IPR003000">
    <property type="entry name" value="Sirtuin"/>
</dbReference>
<keyword evidence="3" id="KW-0520">NAD</keyword>
<keyword evidence="2" id="KW-0808">Transferase</keyword>
<dbReference type="GO" id="GO:0017136">
    <property type="term" value="F:histone deacetylase activity, NAD-dependent"/>
    <property type="evidence" value="ECO:0007669"/>
    <property type="project" value="TreeGrafter"/>
</dbReference>
<sequence>MNDVEKLKQIVEQSDKIVFFGGAGVSTASGIPDFRSATGLYNKKNDSDFSPEYMLSHEFFMTRPDLFQNYVLENLIIEGVKPNKAHLSLTKLERANKLLGVITQNIDSLDKMAGTKNIAEIHGNLRDYYCVDCGAKYSLDYYKQNRPCKCEKCGGVVRPDVTLYGEVPPQTEFVKAINWIEKADTMIVAGSSLVVYPASGLINYFRGDNLILINLDRTSYDNMANIVIHDDIAKTLEYVTRDIDER</sequence>
<feature type="binding site" evidence="4">
    <location>
        <position position="150"/>
    </location>
    <ligand>
        <name>Zn(2+)</name>
        <dbReference type="ChEBI" id="CHEBI:29105"/>
    </ligand>
</feature>
<proteinExistence type="predicted"/>
<dbReference type="PROSITE" id="PS50305">
    <property type="entry name" value="SIRTUIN"/>
    <property type="match status" value="1"/>
</dbReference>
<dbReference type="RefSeq" id="WP_002835612.1">
    <property type="nucleotide sequence ID" value="NZ_NDYC01000009.1"/>
</dbReference>
<accession>A0A233V8D1</accession>